<evidence type="ECO:0000256" key="1">
    <source>
        <dbReference type="SAM" id="Phobius"/>
    </source>
</evidence>
<keyword evidence="1" id="KW-1133">Transmembrane helix</keyword>
<dbReference type="EMBL" id="VSSQ01054878">
    <property type="protein sequence ID" value="MPN08785.1"/>
    <property type="molecule type" value="Genomic_DNA"/>
</dbReference>
<accession>A0A645F391</accession>
<organism evidence="2">
    <name type="scientific">bioreactor metagenome</name>
    <dbReference type="NCBI Taxonomy" id="1076179"/>
    <lineage>
        <taxon>unclassified sequences</taxon>
        <taxon>metagenomes</taxon>
        <taxon>ecological metagenomes</taxon>
    </lineage>
</organism>
<evidence type="ECO:0000313" key="2">
    <source>
        <dbReference type="EMBL" id="MPN08785.1"/>
    </source>
</evidence>
<comment type="caution">
    <text evidence="2">The sequence shown here is derived from an EMBL/GenBank/DDBJ whole genome shotgun (WGS) entry which is preliminary data.</text>
</comment>
<gene>
    <name evidence="2" type="ORF">SDC9_156070</name>
</gene>
<dbReference type="AlphaFoldDB" id="A0A645F391"/>
<protein>
    <submittedName>
        <fullName evidence="2">Uncharacterized protein</fullName>
    </submittedName>
</protein>
<name>A0A645F391_9ZZZZ</name>
<keyword evidence="1" id="KW-0812">Transmembrane</keyword>
<reference evidence="2" key="1">
    <citation type="submission" date="2019-08" db="EMBL/GenBank/DDBJ databases">
        <authorList>
            <person name="Kucharzyk K."/>
            <person name="Murdoch R.W."/>
            <person name="Higgins S."/>
            <person name="Loffler F."/>
        </authorList>
    </citation>
    <scope>NUCLEOTIDE SEQUENCE</scope>
</reference>
<sequence>MPANAKLYLLYVVILHGKAGGKPVFAQLMLYRKRKRIRVQRFGGFAALQHKPHPVFGDLCRAKFGAAGKPVAGIGIGLPVDLDFAAQQYPHHGEQQRGVPRPIGLIPMPQVRGTVCGCTVNQLAPQCRGPRAGRAG</sequence>
<keyword evidence="1" id="KW-0472">Membrane</keyword>
<proteinExistence type="predicted"/>
<feature type="transmembrane region" description="Helical" evidence="1">
    <location>
        <begin position="6"/>
        <end position="31"/>
    </location>
</feature>